<dbReference type="Pfam" id="PF01638">
    <property type="entry name" value="HxlR"/>
    <property type="match status" value="1"/>
</dbReference>
<dbReference type="Gene3D" id="1.10.10.10">
    <property type="entry name" value="Winged helix-like DNA-binding domain superfamily/Winged helix DNA-binding domain"/>
    <property type="match status" value="1"/>
</dbReference>
<dbReference type="SUPFAM" id="SSF46785">
    <property type="entry name" value="Winged helix' DNA-binding domain"/>
    <property type="match status" value="1"/>
</dbReference>
<feature type="region of interest" description="Disordered" evidence="4">
    <location>
        <begin position="141"/>
        <end position="171"/>
    </location>
</feature>
<protein>
    <submittedName>
        <fullName evidence="6">Helix-turn-helix transcriptional regulator</fullName>
    </submittedName>
</protein>
<dbReference type="GO" id="GO:0003677">
    <property type="term" value="F:DNA binding"/>
    <property type="evidence" value="ECO:0007669"/>
    <property type="project" value="UniProtKB-KW"/>
</dbReference>
<sequence>MSDHEGHVAFQHGQEFLAAISERWNYQILREVFFGVGRFGELKRALGISANILTARLNSLTELGLLTKRAYRSDKPWYEYALTDSARELVVPAIAAVTRWAETHATDTDITHHPLMHTTCGNPTNPYLACSSCHQPVEASALRPVSAEGGGAGRGRGSAPATPGDDGSGPR</sequence>
<evidence type="ECO:0000256" key="3">
    <source>
        <dbReference type="ARBA" id="ARBA00023163"/>
    </source>
</evidence>
<dbReference type="InterPro" id="IPR002577">
    <property type="entry name" value="HTH_HxlR"/>
</dbReference>
<dbReference type="CDD" id="cd00090">
    <property type="entry name" value="HTH_ARSR"/>
    <property type="match status" value="1"/>
</dbReference>
<evidence type="ECO:0000259" key="5">
    <source>
        <dbReference type="PROSITE" id="PS51118"/>
    </source>
</evidence>
<keyword evidence="3" id="KW-0804">Transcription</keyword>
<dbReference type="PANTHER" id="PTHR33204:SF18">
    <property type="entry name" value="TRANSCRIPTIONAL REGULATORY PROTEIN"/>
    <property type="match status" value="1"/>
</dbReference>
<dbReference type="AlphaFoldDB" id="A0AAU1UH97"/>
<evidence type="ECO:0000256" key="1">
    <source>
        <dbReference type="ARBA" id="ARBA00023015"/>
    </source>
</evidence>
<reference evidence="6" key="1">
    <citation type="submission" date="2022-10" db="EMBL/GenBank/DDBJ databases">
        <title>The complete genomes of actinobacterial strains from the NBC collection.</title>
        <authorList>
            <person name="Joergensen T.S."/>
            <person name="Alvarez Arevalo M."/>
            <person name="Sterndorff E.B."/>
            <person name="Faurdal D."/>
            <person name="Vuksanovic O."/>
            <person name="Mourched A.-S."/>
            <person name="Charusanti P."/>
            <person name="Shaw S."/>
            <person name="Blin K."/>
            <person name="Weber T."/>
        </authorList>
    </citation>
    <scope>NUCLEOTIDE SEQUENCE</scope>
    <source>
        <strain evidence="6">NBC_00119</strain>
    </source>
</reference>
<keyword evidence="2" id="KW-0238">DNA-binding</keyword>
<keyword evidence="1" id="KW-0805">Transcription regulation</keyword>
<dbReference type="EMBL" id="CP108195">
    <property type="protein sequence ID" value="WTS16842.1"/>
    <property type="molecule type" value="Genomic_DNA"/>
</dbReference>
<gene>
    <name evidence="6" type="ORF">OHU69_40770</name>
</gene>
<organism evidence="6">
    <name type="scientific">Streptomyces sp. NBC_00119</name>
    <dbReference type="NCBI Taxonomy" id="2975659"/>
    <lineage>
        <taxon>Bacteria</taxon>
        <taxon>Bacillati</taxon>
        <taxon>Actinomycetota</taxon>
        <taxon>Actinomycetes</taxon>
        <taxon>Kitasatosporales</taxon>
        <taxon>Streptomycetaceae</taxon>
        <taxon>Streptomyces</taxon>
    </lineage>
</organism>
<dbReference type="InterPro" id="IPR011991">
    <property type="entry name" value="ArsR-like_HTH"/>
</dbReference>
<dbReference type="InterPro" id="IPR036390">
    <property type="entry name" value="WH_DNA-bd_sf"/>
</dbReference>
<proteinExistence type="predicted"/>
<evidence type="ECO:0000256" key="4">
    <source>
        <dbReference type="SAM" id="MobiDB-lite"/>
    </source>
</evidence>
<dbReference type="PANTHER" id="PTHR33204">
    <property type="entry name" value="TRANSCRIPTIONAL REGULATOR, MARR FAMILY"/>
    <property type="match status" value="1"/>
</dbReference>
<accession>A0AAU1UH97</accession>
<dbReference type="InterPro" id="IPR036388">
    <property type="entry name" value="WH-like_DNA-bd_sf"/>
</dbReference>
<evidence type="ECO:0000313" key="6">
    <source>
        <dbReference type="EMBL" id="WTS16842.1"/>
    </source>
</evidence>
<feature type="domain" description="HTH hxlR-type" evidence="5">
    <location>
        <begin position="8"/>
        <end position="109"/>
    </location>
</feature>
<dbReference type="PROSITE" id="PS51118">
    <property type="entry name" value="HTH_HXLR"/>
    <property type="match status" value="1"/>
</dbReference>
<evidence type="ECO:0000256" key="2">
    <source>
        <dbReference type="ARBA" id="ARBA00023125"/>
    </source>
</evidence>
<name>A0AAU1UH97_9ACTN</name>